<dbReference type="Proteomes" id="UP000034604">
    <property type="component" value="Unassembled WGS sequence"/>
</dbReference>
<dbReference type="GO" id="GO:0003735">
    <property type="term" value="F:structural constituent of ribosome"/>
    <property type="evidence" value="ECO:0007669"/>
    <property type="project" value="InterPro"/>
</dbReference>
<dbReference type="GO" id="GO:0005840">
    <property type="term" value="C:ribosome"/>
    <property type="evidence" value="ECO:0007669"/>
    <property type="project" value="UniProtKB-KW"/>
</dbReference>
<dbReference type="InterPro" id="IPR036227">
    <property type="entry name" value="Ribosomal_uL15/eL18_sf"/>
</dbReference>
<dbReference type="InterPro" id="IPR001196">
    <property type="entry name" value="Ribosomal_uL15_CS"/>
</dbReference>
<gene>
    <name evidence="7" type="ORF">UW62_C0003G0015</name>
</gene>
<proteinExistence type="inferred from homology"/>
<dbReference type="EMBL" id="LCJA01000003">
    <property type="protein sequence ID" value="KKT68157.1"/>
    <property type="molecule type" value="Genomic_DNA"/>
</dbReference>
<evidence type="ECO:0000256" key="5">
    <source>
        <dbReference type="RuleBase" id="RU003889"/>
    </source>
</evidence>
<dbReference type="PROSITE" id="PS00475">
    <property type="entry name" value="RIBOSOMAL_L15"/>
    <property type="match status" value="1"/>
</dbReference>
<accession>A0A0G1LHG5</accession>
<evidence type="ECO:0000256" key="1">
    <source>
        <dbReference type="ARBA" id="ARBA00022980"/>
    </source>
</evidence>
<comment type="caution">
    <text evidence="7">The sequence shown here is derived from an EMBL/GenBank/DDBJ whole genome shotgun (WGS) entry which is preliminary data.</text>
</comment>
<dbReference type="GO" id="GO:1990904">
    <property type="term" value="C:ribonucleoprotein complex"/>
    <property type="evidence" value="ECO:0007669"/>
    <property type="project" value="UniProtKB-KW"/>
</dbReference>
<evidence type="ECO:0000256" key="4">
    <source>
        <dbReference type="RuleBase" id="RU003888"/>
    </source>
</evidence>
<keyword evidence="2 4" id="KW-0687">Ribonucleoprotein</keyword>
<dbReference type="InterPro" id="IPR021131">
    <property type="entry name" value="Ribosomal_uL15/eL18"/>
</dbReference>
<dbReference type="GO" id="GO:0006412">
    <property type="term" value="P:translation"/>
    <property type="evidence" value="ECO:0007669"/>
    <property type="project" value="InterPro"/>
</dbReference>
<evidence type="ECO:0000256" key="3">
    <source>
        <dbReference type="ARBA" id="ARBA00035497"/>
    </source>
</evidence>
<evidence type="ECO:0000259" key="6">
    <source>
        <dbReference type="Pfam" id="PF00828"/>
    </source>
</evidence>
<evidence type="ECO:0000313" key="8">
    <source>
        <dbReference type="Proteomes" id="UP000034604"/>
    </source>
</evidence>
<dbReference type="Pfam" id="PF00828">
    <property type="entry name" value="Ribosomal_L27A"/>
    <property type="match status" value="1"/>
</dbReference>
<dbReference type="AlphaFoldDB" id="A0A0G1LHG5"/>
<organism evidence="7 8">
    <name type="scientific">Candidatus Collierbacteria bacterium GW2011_GWB1_44_35</name>
    <dbReference type="NCBI Taxonomy" id="1618383"/>
    <lineage>
        <taxon>Bacteria</taxon>
        <taxon>Candidatus Collieribacteriota</taxon>
    </lineage>
</organism>
<feature type="domain" description="Large ribosomal subunit protein uL15/eL18" evidence="6">
    <location>
        <begin position="29"/>
        <end position="80"/>
    </location>
</feature>
<dbReference type="Gene3D" id="3.100.10.10">
    <property type="match status" value="1"/>
</dbReference>
<dbReference type="SUPFAM" id="SSF52080">
    <property type="entry name" value="Ribosomal proteins L15p and L18e"/>
    <property type="match status" value="1"/>
</dbReference>
<sequence length="85" mass="9076">MQVYPNLPLRAKNALVAVLVPELAVTLSVAKLLSESLKLNEKESKRGFKIVATGKIEKPLEIAVLATAGAVKLIEKAGGKYSFAK</sequence>
<keyword evidence="1 4" id="KW-0689">Ribosomal protein</keyword>
<evidence type="ECO:0000256" key="2">
    <source>
        <dbReference type="ARBA" id="ARBA00023274"/>
    </source>
</evidence>
<reference evidence="7 8" key="1">
    <citation type="journal article" date="2015" name="Nature">
        <title>rRNA introns, odd ribosomes, and small enigmatic genomes across a large radiation of phyla.</title>
        <authorList>
            <person name="Brown C.T."/>
            <person name="Hug L.A."/>
            <person name="Thomas B.C."/>
            <person name="Sharon I."/>
            <person name="Castelle C.J."/>
            <person name="Singh A."/>
            <person name="Wilkins M.J."/>
            <person name="Williams K.H."/>
            <person name="Banfield J.F."/>
        </authorList>
    </citation>
    <scope>NUCLEOTIDE SEQUENCE [LARGE SCALE GENOMIC DNA]</scope>
</reference>
<comment type="similarity">
    <text evidence="4">Belongs to the universal ribosomal protein uL15 family.</text>
</comment>
<protein>
    <recommendedName>
        <fullName evidence="3 5">50S ribosomal protein L15</fullName>
    </recommendedName>
</protein>
<evidence type="ECO:0000313" key="7">
    <source>
        <dbReference type="EMBL" id="KKT68157.1"/>
    </source>
</evidence>
<name>A0A0G1LHG5_9BACT</name>